<comment type="function">
    <text evidence="1">Involved in peptidolytic degradation of cyclic heptapeptide hepatotoxin microcystin (MC).</text>
</comment>
<proteinExistence type="inferred from homology"/>
<sequence length="506" mass="55949">MTAEGRHNLDFGKMPMKIMIAMLATETNSFAPLPTGLSNFHETCYFDGDATRQPRHAFTAAMHLWRQRFEREGIETVESISTFAQPGGITSRITYETLRDKLLSDIRQALPLDGVALFLHGSMVADGYEDCEGDILRRVRGLVGDACKIGVELDLHATLTPDMVGHSDLILSFKLYPHTDIADRAAELAELMIRTLHGRIRPRMAICETGMISLWRTSDEPMAGFVRDMQAAEASGEALSVSFIHGFPWTDVPFSSAKMLVICDDDDQAAEAVARKFARRIVALRDQTGPRQFDMDPGIDHALSLPEGPVVLVDTGDNAGAGASSDSTFLLRRLLDREIGNVATGLYWDPIAVRICMDAGEGAILRLRVGGKCGPESGDPLDLCVEVRRILPAASQTFVDAPAPMGDSVWIRTGDEVDVILTSIRCQTLHPDAFEQFGIDLRRKRLVCVKSLQHFYDGFVRLTPHIVYLSVPGALDMNFARIPYTRRDGDYWPRVEQPSAMADILL</sequence>
<organism evidence="4 5">
    <name type="scientific">Paracoccus halophilus</name>
    <dbReference type="NCBI Taxonomy" id="376733"/>
    <lineage>
        <taxon>Bacteria</taxon>
        <taxon>Pseudomonadati</taxon>
        <taxon>Pseudomonadota</taxon>
        <taxon>Alphaproteobacteria</taxon>
        <taxon>Rhodobacterales</taxon>
        <taxon>Paracoccaceae</taxon>
        <taxon>Paracoccus</taxon>
    </lineage>
</organism>
<feature type="domain" description="Microcystin LR degradation protein MlrC N-terminal" evidence="3">
    <location>
        <begin position="17"/>
        <end position="302"/>
    </location>
</feature>
<evidence type="ECO:0000313" key="4">
    <source>
        <dbReference type="EMBL" id="SFA50390.1"/>
    </source>
</evidence>
<keyword evidence="1" id="KW-0645">Protease</keyword>
<evidence type="ECO:0000259" key="2">
    <source>
        <dbReference type="Pfam" id="PF07171"/>
    </source>
</evidence>
<gene>
    <name evidence="4" type="ORF">SAMN04487972_107146</name>
</gene>
<dbReference type="Proteomes" id="UP000182312">
    <property type="component" value="Unassembled WGS sequence"/>
</dbReference>
<keyword evidence="1" id="KW-0482">Metalloprotease</keyword>
<dbReference type="PIRSF" id="PIRSF012702">
    <property type="entry name" value="UCP012702"/>
    <property type="match status" value="1"/>
</dbReference>
<keyword evidence="1" id="KW-0479">Metal-binding</keyword>
<dbReference type="GO" id="GO:0006508">
    <property type="term" value="P:proteolysis"/>
    <property type="evidence" value="ECO:0007669"/>
    <property type="project" value="UniProtKB-KW"/>
</dbReference>
<evidence type="ECO:0000313" key="5">
    <source>
        <dbReference type="Proteomes" id="UP000182312"/>
    </source>
</evidence>
<comment type="similarity">
    <text evidence="1">Belongs to the peptidase M81 family.</text>
</comment>
<dbReference type="GO" id="GO:0008237">
    <property type="term" value="F:metallopeptidase activity"/>
    <property type="evidence" value="ECO:0007669"/>
    <property type="project" value="UniProtKB-KW"/>
</dbReference>
<protein>
    <recommendedName>
        <fullName evidence="1">Microcystinase C</fullName>
        <shortName evidence="1">MlrC</shortName>
    </recommendedName>
</protein>
<name>A0A1I0TF63_9RHOB</name>
<dbReference type="InterPro" id="IPR009197">
    <property type="entry name" value="MlrC"/>
</dbReference>
<dbReference type="Pfam" id="PF07364">
    <property type="entry name" value="DUF1485"/>
    <property type="match status" value="1"/>
</dbReference>
<dbReference type="Pfam" id="PF07171">
    <property type="entry name" value="MlrC_C"/>
    <property type="match status" value="1"/>
</dbReference>
<reference evidence="4 5" key="1">
    <citation type="submission" date="2016-10" db="EMBL/GenBank/DDBJ databases">
        <authorList>
            <person name="de Groot N.N."/>
        </authorList>
    </citation>
    <scope>NUCLEOTIDE SEQUENCE [LARGE SCALE GENOMIC DNA]</scope>
    <source>
        <strain evidence="4 5">CGMCC 1.6117</strain>
    </source>
</reference>
<dbReference type="InterPro" id="IPR015995">
    <property type="entry name" value="MlrC_N"/>
</dbReference>
<keyword evidence="1" id="KW-0378">Hydrolase</keyword>
<evidence type="ECO:0000259" key="3">
    <source>
        <dbReference type="Pfam" id="PF07364"/>
    </source>
</evidence>
<dbReference type="InterPro" id="IPR010799">
    <property type="entry name" value="MlrC_C"/>
</dbReference>
<evidence type="ECO:0000256" key="1">
    <source>
        <dbReference type="PIRNR" id="PIRNR012702"/>
    </source>
</evidence>
<dbReference type="EMBL" id="FOJO01000007">
    <property type="protein sequence ID" value="SFA50390.1"/>
    <property type="molecule type" value="Genomic_DNA"/>
</dbReference>
<comment type="cofactor">
    <cofactor evidence="1">
        <name>Zn(2+)</name>
        <dbReference type="ChEBI" id="CHEBI:29105"/>
    </cofactor>
    <text evidence="1">Binds 1 zinc ion per subunit.</text>
</comment>
<dbReference type="GO" id="GO:0046872">
    <property type="term" value="F:metal ion binding"/>
    <property type="evidence" value="ECO:0007669"/>
    <property type="project" value="UniProtKB-KW"/>
</dbReference>
<dbReference type="AlphaFoldDB" id="A0A1I0TF63"/>
<accession>A0A1I0TF63</accession>
<feature type="domain" description="Microcystin LR degradation protein MlrC C-terminal" evidence="2">
    <location>
        <begin position="312"/>
        <end position="486"/>
    </location>
</feature>